<keyword evidence="9" id="KW-1185">Reference proteome</keyword>
<feature type="transmembrane region" description="Helical" evidence="6">
    <location>
        <begin position="114"/>
        <end position="135"/>
    </location>
</feature>
<feature type="transmembrane region" description="Helical" evidence="6">
    <location>
        <begin position="286"/>
        <end position="309"/>
    </location>
</feature>
<organism evidence="8 9">
    <name type="scientific">Elysia chlorotica</name>
    <name type="common">Eastern emerald elysia</name>
    <name type="synonym">Sea slug</name>
    <dbReference type="NCBI Taxonomy" id="188477"/>
    <lineage>
        <taxon>Eukaryota</taxon>
        <taxon>Metazoa</taxon>
        <taxon>Spiralia</taxon>
        <taxon>Lophotrochozoa</taxon>
        <taxon>Mollusca</taxon>
        <taxon>Gastropoda</taxon>
        <taxon>Heterobranchia</taxon>
        <taxon>Euthyneura</taxon>
        <taxon>Panpulmonata</taxon>
        <taxon>Sacoglossa</taxon>
        <taxon>Placobranchoidea</taxon>
        <taxon>Plakobranchidae</taxon>
        <taxon>Elysia</taxon>
    </lineage>
</organism>
<feature type="transmembrane region" description="Helical" evidence="6">
    <location>
        <begin position="58"/>
        <end position="76"/>
    </location>
</feature>
<keyword evidence="4 6" id="KW-1133">Transmembrane helix</keyword>
<protein>
    <recommendedName>
        <fullName evidence="7">Major facilitator superfamily (MFS) profile domain-containing protein</fullName>
    </recommendedName>
</protein>
<dbReference type="Proteomes" id="UP000271974">
    <property type="component" value="Unassembled WGS sequence"/>
</dbReference>
<name>A0A433TCP7_ELYCH</name>
<comment type="subcellular location">
    <subcellularLocation>
        <location evidence="1">Membrane</location>
        <topology evidence="1">Multi-pass membrane protein</topology>
    </subcellularLocation>
</comment>
<dbReference type="AlphaFoldDB" id="A0A433TCP7"/>
<dbReference type="OrthoDB" id="4139357at2759"/>
<reference evidence="8 9" key="1">
    <citation type="submission" date="2019-01" db="EMBL/GenBank/DDBJ databases">
        <title>A draft genome assembly of the solar-powered sea slug Elysia chlorotica.</title>
        <authorList>
            <person name="Cai H."/>
            <person name="Li Q."/>
            <person name="Fang X."/>
            <person name="Li J."/>
            <person name="Curtis N.E."/>
            <person name="Altenburger A."/>
            <person name="Shibata T."/>
            <person name="Feng M."/>
            <person name="Maeda T."/>
            <person name="Schwartz J.A."/>
            <person name="Shigenobu S."/>
            <person name="Lundholm N."/>
            <person name="Nishiyama T."/>
            <person name="Yang H."/>
            <person name="Hasebe M."/>
            <person name="Li S."/>
            <person name="Pierce S.K."/>
            <person name="Wang J."/>
        </authorList>
    </citation>
    <scope>NUCLEOTIDE SEQUENCE [LARGE SCALE GENOMIC DNA]</scope>
    <source>
        <strain evidence="8">EC2010</strain>
        <tissue evidence="8">Whole organism of an adult</tissue>
    </source>
</reference>
<dbReference type="GO" id="GO:0016020">
    <property type="term" value="C:membrane"/>
    <property type="evidence" value="ECO:0007669"/>
    <property type="project" value="UniProtKB-SubCell"/>
</dbReference>
<evidence type="ECO:0000256" key="6">
    <source>
        <dbReference type="SAM" id="Phobius"/>
    </source>
</evidence>
<proteinExistence type="predicted"/>
<dbReference type="InterPro" id="IPR020846">
    <property type="entry name" value="MFS_dom"/>
</dbReference>
<keyword evidence="5 6" id="KW-0472">Membrane</keyword>
<feature type="transmembrane region" description="Helical" evidence="6">
    <location>
        <begin position="260"/>
        <end position="280"/>
    </location>
</feature>
<feature type="transmembrane region" description="Helical" evidence="6">
    <location>
        <begin position="202"/>
        <end position="220"/>
    </location>
</feature>
<dbReference type="SUPFAM" id="SSF103473">
    <property type="entry name" value="MFS general substrate transporter"/>
    <property type="match status" value="1"/>
</dbReference>
<gene>
    <name evidence="8" type="ORF">EGW08_012945</name>
</gene>
<feature type="transmembrane region" description="Helical" evidence="6">
    <location>
        <begin position="28"/>
        <end position="46"/>
    </location>
</feature>
<evidence type="ECO:0000313" key="8">
    <source>
        <dbReference type="EMBL" id="RUS79290.1"/>
    </source>
</evidence>
<dbReference type="InterPro" id="IPR036259">
    <property type="entry name" value="MFS_trans_sf"/>
</dbReference>
<sequence>MADSMEIMLLSILGPVLSCEWYLPPWKQALLTTLVMTGMMLGSTYWGFITDKYGRKTVFWAVGAAVEVIMAMLVMPTLGWRYLMAFSALPVLLFPIFSHLVSRGQMKDMFTPSYRLLSCVLNCLWFLFGLLYYGLALLLPTLLNNPDGCHGNDITREDKESCTVECTAFTQSDYVDLVATAFADMPGLAIAYLLLQVMGRKASISLTSLACAIFLMISNFCMSRKYLTATLFVARAMIAGGYQVIFIYTTECYPTNIRAIGMGFLSGASKLGAVLTPFIAQVLTDYSAFASFTSYAVAALLCSVFALVLPFDTRGRAMTDVPH</sequence>
<evidence type="ECO:0000256" key="2">
    <source>
        <dbReference type="ARBA" id="ARBA00022448"/>
    </source>
</evidence>
<feature type="transmembrane region" description="Helical" evidence="6">
    <location>
        <begin position="177"/>
        <end position="195"/>
    </location>
</feature>
<evidence type="ECO:0000256" key="4">
    <source>
        <dbReference type="ARBA" id="ARBA00022989"/>
    </source>
</evidence>
<evidence type="ECO:0000256" key="5">
    <source>
        <dbReference type="ARBA" id="ARBA00023136"/>
    </source>
</evidence>
<evidence type="ECO:0000313" key="9">
    <source>
        <dbReference type="Proteomes" id="UP000271974"/>
    </source>
</evidence>
<keyword evidence="3 6" id="KW-0812">Transmembrane</keyword>
<evidence type="ECO:0000256" key="3">
    <source>
        <dbReference type="ARBA" id="ARBA00022692"/>
    </source>
</evidence>
<evidence type="ECO:0000256" key="1">
    <source>
        <dbReference type="ARBA" id="ARBA00004141"/>
    </source>
</evidence>
<dbReference type="PANTHER" id="PTHR23511">
    <property type="entry name" value="SYNAPTIC VESICLE GLYCOPROTEIN 2"/>
    <property type="match status" value="1"/>
</dbReference>
<comment type="caution">
    <text evidence="8">The sequence shown here is derived from an EMBL/GenBank/DDBJ whole genome shotgun (WGS) entry which is preliminary data.</text>
</comment>
<feature type="transmembrane region" description="Helical" evidence="6">
    <location>
        <begin position="226"/>
        <end position="248"/>
    </location>
</feature>
<dbReference type="PROSITE" id="PS50850">
    <property type="entry name" value="MFS"/>
    <property type="match status" value="1"/>
</dbReference>
<dbReference type="PANTHER" id="PTHR23511:SF5">
    <property type="entry name" value="MAJOR FACILITATOR-TYPE TRANSPORTER HXNZ-RELATED"/>
    <property type="match status" value="1"/>
</dbReference>
<feature type="domain" description="Major facilitator superfamily (MFS) profile" evidence="7">
    <location>
        <begin position="1"/>
        <end position="314"/>
    </location>
</feature>
<keyword evidence="2" id="KW-0813">Transport</keyword>
<accession>A0A433TCP7</accession>
<feature type="transmembrane region" description="Helical" evidence="6">
    <location>
        <begin position="82"/>
        <end position="102"/>
    </location>
</feature>
<dbReference type="Gene3D" id="1.20.1250.20">
    <property type="entry name" value="MFS general substrate transporter like domains"/>
    <property type="match status" value="2"/>
</dbReference>
<evidence type="ECO:0000259" key="7">
    <source>
        <dbReference type="PROSITE" id="PS50850"/>
    </source>
</evidence>
<dbReference type="EMBL" id="RQTK01000460">
    <property type="protein sequence ID" value="RUS79290.1"/>
    <property type="molecule type" value="Genomic_DNA"/>
</dbReference>
<dbReference type="GO" id="GO:0022857">
    <property type="term" value="F:transmembrane transporter activity"/>
    <property type="evidence" value="ECO:0007669"/>
    <property type="project" value="InterPro"/>
</dbReference>
<dbReference type="STRING" id="188477.A0A433TCP7"/>